<evidence type="ECO:0000313" key="4">
    <source>
        <dbReference type="EMBL" id="GIQ91053.1"/>
    </source>
</evidence>
<keyword evidence="2 3" id="KW-0009">Actin-binding</keyword>
<keyword evidence="1 3" id="KW-0117">Actin capping</keyword>
<dbReference type="InterPro" id="IPR037282">
    <property type="entry name" value="CapZ_alpha/beta"/>
</dbReference>
<dbReference type="Gene3D" id="3.90.1150.210">
    <property type="entry name" value="F-actin capping protein, beta subunit"/>
    <property type="match status" value="1"/>
</dbReference>
<comment type="caution">
    <text evidence="4">The sequence shown here is derived from an EMBL/GenBank/DDBJ whole genome shotgun (WGS) entry which is preliminary data.</text>
</comment>
<dbReference type="OrthoDB" id="340550at2759"/>
<dbReference type="InterPro" id="IPR042276">
    <property type="entry name" value="CapZ_alpha/beta_2"/>
</dbReference>
<dbReference type="Proteomes" id="UP000265618">
    <property type="component" value="Unassembled WGS sequence"/>
</dbReference>
<reference evidence="4 5" key="1">
    <citation type="journal article" date="2018" name="PLoS ONE">
        <title>The draft genome of Kipferlia bialata reveals reductive genome evolution in fornicate parasites.</title>
        <authorList>
            <person name="Tanifuji G."/>
            <person name="Takabayashi S."/>
            <person name="Kume K."/>
            <person name="Takagi M."/>
            <person name="Nakayama T."/>
            <person name="Kamikawa R."/>
            <person name="Inagaki Y."/>
            <person name="Hashimoto T."/>
        </authorList>
    </citation>
    <scope>NUCLEOTIDE SEQUENCE [LARGE SCALE GENOMIC DNA]</scope>
    <source>
        <strain evidence="4">NY0173</strain>
    </source>
</reference>
<gene>
    <name evidence="4" type="ORF">KIPB_014120</name>
</gene>
<comment type="function">
    <text evidence="3">F-actin-capping proteins bind in a Ca(2+)-independent manner to the fast growing ends of actin filaments (barbed end) thereby blocking the exchange of subunits at these ends. Unlike other capping proteins (such as gelsolin and severin), these proteins do not sever actin filaments.</text>
</comment>
<dbReference type="PANTHER" id="PTHR10653">
    <property type="entry name" value="F-ACTIN-CAPPING PROTEIN SUBUNIT ALPHA"/>
    <property type="match status" value="1"/>
</dbReference>
<name>A0A9K3D8C9_9EUKA</name>
<protein>
    <recommendedName>
        <fullName evidence="3">F-actin-capping protein subunit alpha</fullName>
    </recommendedName>
</protein>
<dbReference type="GO" id="GO:0008290">
    <property type="term" value="C:F-actin capping protein complex"/>
    <property type="evidence" value="ECO:0007669"/>
    <property type="project" value="UniProtKB-UniRule"/>
</dbReference>
<accession>A0A9K3D8C9</accession>
<dbReference type="SUPFAM" id="SSF90096">
    <property type="entry name" value="Subunits of heterodimeric actin filament capping protein Capz"/>
    <property type="match status" value="1"/>
</dbReference>
<dbReference type="PANTHER" id="PTHR10653:SF0">
    <property type="entry name" value="F-ACTIN-CAPPING PROTEIN SUBUNIT ALPHA"/>
    <property type="match status" value="1"/>
</dbReference>
<dbReference type="GO" id="GO:0030863">
    <property type="term" value="C:cortical cytoskeleton"/>
    <property type="evidence" value="ECO:0007669"/>
    <property type="project" value="TreeGrafter"/>
</dbReference>
<evidence type="ECO:0000256" key="3">
    <source>
        <dbReference type="RuleBase" id="RU365077"/>
    </source>
</evidence>
<sequence>TRPASEAEVGMGGQDSETLPFTLADMRAAANQMCKDHYPLGAVEVFAQGGEYHIVCASGVAKPAAFWTGNFTARYRVFQSQAGVVIDGKMGGVSHFYEKGNVSAELDQPIASEIDLEGSTADKVFERINLMEVDYFSRVEECLETLQQGPYKKVRRYLPVSGHKLEWNQYSLGGMRINE</sequence>
<comment type="subunit">
    <text evidence="3">Heterodimer of an alpha and a beta subunit.</text>
</comment>
<keyword evidence="5" id="KW-1185">Reference proteome</keyword>
<dbReference type="Pfam" id="PF01267">
    <property type="entry name" value="F-actin_cap_A"/>
    <property type="match status" value="1"/>
</dbReference>
<comment type="similarity">
    <text evidence="3">Belongs to the F-actin-capping protein alpha subunit family.</text>
</comment>
<dbReference type="AlphaFoldDB" id="A0A9K3D8C9"/>
<evidence type="ECO:0000256" key="1">
    <source>
        <dbReference type="ARBA" id="ARBA00022467"/>
    </source>
</evidence>
<evidence type="ECO:0000256" key="2">
    <source>
        <dbReference type="ARBA" id="ARBA00023203"/>
    </source>
</evidence>
<dbReference type="InterPro" id="IPR002189">
    <property type="entry name" value="CapZ_alpha"/>
</dbReference>
<dbReference type="GO" id="GO:0051015">
    <property type="term" value="F:actin filament binding"/>
    <property type="evidence" value="ECO:0007669"/>
    <property type="project" value="TreeGrafter"/>
</dbReference>
<dbReference type="EMBL" id="BDIP01007077">
    <property type="protein sequence ID" value="GIQ91053.1"/>
    <property type="molecule type" value="Genomic_DNA"/>
</dbReference>
<organism evidence="4 5">
    <name type="scientific">Kipferlia bialata</name>
    <dbReference type="NCBI Taxonomy" id="797122"/>
    <lineage>
        <taxon>Eukaryota</taxon>
        <taxon>Metamonada</taxon>
        <taxon>Carpediemonas-like organisms</taxon>
        <taxon>Kipferlia</taxon>
    </lineage>
</organism>
<evidence type="ECO:0000313" key="5">
    <source>
        <dbReference type="Proteomes" id="UP000265618"/>
    </source>
</evidence>
<dbReference type="GO" id="GO:0051016">
    <property type="term" value="P:barbed-end actin filament capping"/>
    <property type="evidence" value="ECO:0007669"/>
    <property type="project" value="UniProtKB-UniRule"/>
</dbReference>
<feature type="non-terminal residue" evidence="4">
    <location>
        <position position="1"/>
    </location>
</feature>
<proteinExistence type="inferred from homology"/>
<dbReference type="GO" id="GO:0030036">
    <property type="term" value="P:actin cytoskeleton organization"/>
    <property type="evidence" value="ECO:0007669"/>
    <property type="project" value="TreeGrafter"/>
</dbReference>